<feature type="transmembrane region" description="Helical" evidence="1">
    <location>
        <begin position="225"/>
        <end position="258"/>
    </location>
</feature>
<dbReference type="Pfam" id="PF00535">
    <property type="entry name" value="Glycos_transf_2"/>
    <property type="match status" value="1"/>
</dbReference>
<dbReference type="InterPro" id="IPR001173">
    <property type="entry name" value="Glyco_trans_2-like"/>
</dbReference>
<protein>
    <submittedName>
        <fullName evidence="3 4">Glycosyltransferase</fullName>
    </submittedName>
</protein>
<feature type="domain" description="Glycosyltransferase 2-like" evidence="2">
    <location>
        <begin position="10"/>
        <end position="167"/>
    </location>
</feature>
<dbReference type="InterPro" id="IPR029044">
    <property type="entry name" value="Nucleotide-diphossugar_trans"/>
</dbReference>
<dbReference type="Gene3D" id="3.90.550.10">
    <property type="entry name" value="Spore Coat Polysaccharide Biosynthesis Protein SpsA, Chain A"/>
    <property type="match status" value="1"/>
</dbReference>
<evidence type="ECO:0000256" key="1">
    <source>
        <dbReference type="SAM" id="Phobius"/>
    </source>
</evidence>
<keyword evidence="1" id="KW-0812">Transmembrane</keyword>
<evidence type="ECO:0000313" key="6">
    <source>
        <dbReference type="Proteomes" id="UP000503251"/>
    </source>
</evidence>
<dbReference type="RefSeq" id="WP_144234080.1">
    <property type="nucleotide sequence ID" value="NZ_CP039543.1"/>
</dbReference>
<keyword evidence="6" id="KW-1185">Reference proteome</keyword>
<dbReference type="EMBL" id="QMIF01000002">
    <property type="protein sequence ID" value="TVM35750.1"/>
    <property type="molecule type" value="Genomic_DNA"/>
</dbReference>
<dbReference type="CDD" id="cd04187">
    <property type="entry name" value="DPM1_like_bac"/>
    <property type="match status" value="1"/>
</dbReference>
<gene>
    <name evidence="4" type="ORF">DQK91_03555</name>
    <name evidence="3" type="ORF">E8L03_14875</name>
</gene>
<dbReference type="SUPFAM" id="SSF53448">
    <property type="entry name" value="Nucleotide-diphospho-sugar transferases"/>
    <property type="match status" value="1"/>
</dbReference>
<dbReference type="PANTHER" id="PTHR48090">
    <property type="entry name" value="UNDECAPRENYL-PHOSPHATE 4-DEOXY-4-FORMAMIDO-L-ARABINOSE TRANSFERASE-RELATED"/>
    <property type="match status" value="1"/>
</dbReference>
<keyword evidence="1" id="KW-0472">Membrane</keyword>
<evidence type="ECO:0000313" key="4">
    <source>
        <dbReference type="EMBL" id="TVM35750.1"/>
    </source>
</evidence>
<dbReference type="Proteomes" id="UP000434052">
    <property type="component" value="Unassembled WGS sequence"/>
</dbReference>
<dbReference type="Proteomes" id="UP000503251">
    <property type="component" value="Chromosome"/>
</dbReference>
<reference evidence="4 5" key="1">
    <citation type="submission" date="2018-06" db="EMBL/GenBank/DDBJ databases">
        <title>Complete genome of Desulfovibrio marinus P48SEP.</title>
        <authorList>
            <person name="Crispim J.S."/>
            <person name="Vidigal P.M.P."/>
            <person name="Silva L.C.F."/>
            <person name="Araujo L.C."/>
            <person name="Laguardia C.N."/>
            <person name="Dias R.S."/>
            <person name="Sousa M.P."/>
            <person name="Paula S.O."/>
            <person name="Silva C."/>
        </authorList>
    </citation>
    <scope>NUCLEOTIDE SEQUENCE [LARGE SCALE GENOMIC DNA]</scope>
    <source>
        <strain evidence="4 5">P48SEP</strain>
    </source>
</reference>
<feature type="transmembrane region" description="Helical" evidence="1">
    <location>
        <begin position="270"/>
        <end position="294"/>
    </location>
</feature>
<accession>A0A6P1ZKB6</accession>
<dbReference type="EMBL" id="CP039543">
    <property type="protein sequence ID" value="QJT10135.1"/>
    <property type="molecule type" value="Genomic_DNA"/>
</dbReference>
<dbReference type="InterPro" id="IPR050256">
    <property type="entry name" value="Glycosyltransferase_2"/>
</dbReference>
<keyword evidence="4" id="KW-0808">Transferase</keyword>
<evidence type="ECO:0000313" key="3">
    <source>
        <dbReference type="EMBL" id="QJT10135.1"/>
    </source>
</evidence>
<sequence>MTEARAPEFSLVIPVYRNAENIPHLLPALEQMWERTGRDMEVVFVVDGSPDDSFDLLRRALPNVPYPARLVEHSRNFGSFAAIRTGMGVARGSYMAAMAADLQEPPELVLEMFQTLADDKADVVFGQRSERDDPFLYKLLSQTFWKIYRRFVIPDIPRGGVDVFGCNRRVRDAVLSLNEANSSLVAQLFWVGYRRAFLPYKRRKREHGVSAWNMRKRLKYMLDSVLSFTNLPIMILFWIGLLGVSISIVLAAVVLGAWAMGTVGVKGYTPLMLAVVFFSSLQLLATGIVGFYLWRIFENTKCRPATFVSTVLRFDPENSRGDDGD</sequence>
<dbReference type="AlphaFoldDB" id="A0A6P1ZKB6"/>
<name>A0A6P1ZKB6_9BACT</name>
<dbReference type="GO" id="GO:0005886">
    <property type="term" value="C:plasma membrane"/>
    <property type="evidence" value="ECO:0007669"/>
    <property type="project" value="TreeGrafter"/>
</dbReference>
<proteinExistence type="predicted"/>
<evidence type="ECO:0000259" key="2">
    <source>
        <dbReference type="Pfam" id="PF00535"/>
    </source>
</evidence>
<evidence type="ECO:0000313" key="5">
    <source>
        <dbReference type="Proteomes" id="UP000434052"/>
    </source>
</evidence>
<keyword evidence="1" id="KW-1133">Transmembrane helix</keyword>
<reference evidence="3 6" key="2">
    <citation type="submission" date="2019-04" db="EMBL/GenBank/DDBJ databases">
        <title>Isolation and culture of sulfate reducing bacteria from the cold seep of the South China Sea.</title>
        <authorList>
            <person name="Sun C."/>
            <person name="Liu R."/>
        </authorList>
    </citation>
    <scope>NUCLEOTIDE SEQUENCE [LARGE SCALE GENOMIC DNA]</scope>
    <source>
        <strain evidence="3 6">CS1</strain>
    </source>
</reference>
<dbReference type="GO" id="GO:0016740">
    <property type="term" value="F:transferase activity"/>
    <property type="evidence" value="ECO:0007669"/>
    <property type="project" value="UniProtKB-KW"/>
</dbReference>
<dbReference type="OrthoDB" id="9802649at2"/>
<organism evidence="4 5">
    <name type="scientific">Oceanidesulfovibrio marinus</name>
    <dbReference type="NCBI Taxonomy" id="370038"/>
    <lineage>
        <taxon>Bacteria</taxon>
        <taxon>Pseudomonadati</taxon>
        <taxon>Thermodesulfobacteriota</taxon>
        <taxon>Desulfovibrionia</taxon>
        <taxon>Desulfovibrionales</taxon>
        <taxon>Desulfovibrionaceae</taxon>
        <taxon>Oceanidesulfovibrio</taxon>
    </lineage>
</organism>
<dbReference type="PANTHER" id="PTHR48090:SF8">
    <property type="entry name" value="GLYCOSYLTRANSFERASE CSBB-RELATED"/>
    <property type="match status" value="1"/>
</dbReference>